<dbReference type="Proteomes" id="UP000256486">
    <property type="component" value="Unassembled WGS sequence"/>
</dbReference>
<evidence type="ECO:0000313" key="5">
    <source>
        <dbReference type="EMBL" id="RFA10521.1"/>
    </source>
</evidence>
<dbReference type="Gene3D" id="1.20.120.530">
    <property type="entry name" value="GntR ligand-binding domain-like"/>
    <property type="match status" value="1"/>
</dbReference>
<reference evidence="5 6" key="1">
    <citation type="submission" date="2017-04" db="EMBL/GenBank/DDBJ databases">
        <title>Comparative genome analysis of Subtercola boreus.</title>
        <authorList>
            <person name="Cho Y.-J."/>
            <person name="Cho A."/>
            <person name="Kim O.-S."/>
            <person name="Lee J.-I."/>
        </authorList>
    </citation>
    <scope>NUCLEOTIDE SEQUENCE [LARGE SCALE GENOMIC DNA]</scope>
    <source>
        <strain evidence="5 6">K300</strain>
    </source>
</reference>
<dbReference type="InterPro" id="IPR036388">
    <property type="entry name" value="WH-like_DNA-bd_sf"/>
</dbReference>
<keyword evidence="6" id="KW-1185">Reference proteome</keyword>
<evidence type="ECO:0000313" key="6">
    <source>
        <dbReference type="Proteomes" id="UP000256486"/>
    </source>
</evidence>
<dbReference type="SUPFAM" id="SSF48008">
    <property type="entry name" value="GntR ligand-binding domain-like"/>
    <property type="match status" value="1"/>
</dbReference>
<comment type="caution">
    <text evidence="5">The sequence shown here is derived from an EMBL/GenBank/DDBJ whole genome shotgun (WGS) entry which is preliminary data.</text>
</comment>
<keyword evidence="3" id="KW-0804">Transcription</keyword>
<proteinExistence type="predicted"/>
<dbReference type="InterPro" id="IPR000524">
    <property type="entry name" value="Tscrpt_reg_HTH_GntR"/>
</dbReference>
<keyword evidence="1" id="KW-0805">Transcription regulation</keyword>
<organism evidence="5 6">
    <name type="scientific">Subtercola boreus</name>
    <dbReference type="NCBI Taxonomy" id="120213"/>
    <lineage>
        <taxon>Bacteria</taxon>
        <taxon>Bacillati</taxon>
        <taxon>Actinomycetota</taxon>
        <taxon>Actinomycetes</taxon>
        <taxon>Micrococcales</taxon>
        <taxon>Microbacteriaceae</taxon>
        <taxon>Subtercola</taxon>
    </lineage>
</organism>
<keyword evidence="2" id="KW-0238">DNA-binding</keyword>
<dbReference type="InterPro" id="IPR036390">
    <property type="entry name" value="WH_DNA-bd_sf"/>
</dbReference>
<feature type="domain" description="HTH gntR-type" evidence="4">
    <location>
        <begin position="10"/>
        <end position="77"/>
    </location>
</feature>
<dbReference type="Gene3D" id="1.10.10.10">
    <property type="entry name" value="Winged helix-like DNA-binding domain superfamily/Winged helix DNA-binding domain"/>
    <property type="match status" value="1"/>
</dbReference>
<dbReference type="GO" id="GO:0003677">
    <property type="term" value="F:DNA binding"/>
    <property type="evidence" value="ECO:0007669"/>
    <property type="project" value="UniProtKB-KW"/>
</dbReference>
<dbReference type="PANTHER" id="PTHR43537">
    <property type="entry name" value="TRANSCRIPTIONAL REGULATOR, GNTR FAMILY"/>
    <property type="match status" value="1"/>
</dbReference>
<evidence type="ECO:0000256" key="3">
    <source>
        <dbReference type="ARBA" id="ARBA00023163"/>
    </source>
</evidence>
<dbReference type="EMBL" id="NBWZ01000001">
    <property type="protein sequence ID" value="RFA10521.1"/>
    <property type="molecule type" value="Genomic_DNA"/>
</dbReference>
<evidence type="ECO:0000259" key="4">
    <source>
        <dbReference type="PROSITE" id="PS50949"/>
    </source>
</evidence>
<sequence length="230" mass="25694">MSFPDVPRRELLGQAVASVIRDQILRGEIHQGERLALAPLSIKMNMSITPVREALLLLAQDGWVAHEAHRGFKVSPIRRQDVIDTYLMWASAEGELSARAALKRSAADVEVLRMIDQRLGEMDDHHTEAALAVNSELHGAVHRIADAPKLSWFSDAAVRLVPLRFNDSFPSVPGWAEVNRYGHTPIIDAIESGDEQRARELMHAHFMTTATLLLEQLDQISFWDEPPADA</sequence>
<dbReference type="InterPro" id="IPR008920">
    <property type="entry name" value="TF_FadR/GntR_C"/>
</dbReference>
<dbReference type="RefSeq" id="WP_116415895.1">
    <property type="nucleotide sequence ID" value="NZ_NBWZ01000001.1"/>
</dbReference>
<accession>A0A3E0VLC6</accession>
<evidence type="ECO:0000256" key="2">
    <source>
        <dbReference type="ARBA" id="ARBA00023125"/>
    </source>
</evidence>
<dbReference type="PROSITE" id="PS50949">
    <property type="entry name" value="HTH_GNTR"/>
    <property type="match status" value="1"/>
</dbReference>
<dbReference type="InterPro" id="IPR011711">
    <property type="entry name" value="GntR_C"/>
</dbReference>
<dbReference type="PANTHER" id="PTHR43537:SF24">
    <property type="entry name" value="GLUCONATE OPERON TRANSCRIPTIONAL REPRESSOR"/>
    <property type="match status" value="1"/>
</dbReference>
<dbReference type="SMART" id="SM00895">
    <property type="entry name" value="FCD"/>
    <property type="match status" value="1"/>
</dbReference>
<dbReference type="OrthoDB" id="9816161at2"/>
<name>A0A3E0VLC6_9MICO</name>
<dbReference type="GO" id="GO:0003700">
    <property type="term" value="F:DNA-binding transcription factor activity"/>
    <property type="evidence" value="ECO:0007669"/>
    <property type="project" value="InterPro"/>
</dbReference>
<dbReference type="AlphaFoldDB" id="A0A3E0VLC6"/>
<dbReference type="Pfam" id="PF00392">
    <property type="entry name" value="GntR"/>
    <property type="match status" value="1"/>
</dbReference>
<dbReference type="SUPFAM" id="SSF46785">
    <property type="entry name" value="Winged helix' DNA-binding domain"/>
    <property type="match status" value="1"/>
</dbReference>
<gene>
    <name evidence="5" type="ORF">B7R54_15900</name>
</gene>
<dbReference type="SMART" id="SM00345">
    <property type="entry name" value="HTH_GNTR"/>
    <property type="match status" value="1"/>
</dbReference>
<dbReference type="Pfam" id="PF07729">
    <property type="entry name" value="FCD"/>
    <property type="match status" value="1"/>
</dbReference>
<protein>
    <recommendedName>
        <fullName evidence="4">HTH gntR-type domain-containing protein</fullName>
    </recommendedName>
</protein>
<evidence type="ECO:0000256" key="1">
    <source>
        <dbReference type="ARBA" id="ARBA00023015"/>
    </source>
</evidence>